<dbReference type="Proteomes" id="UP000249577">
    <property type="component" value="Unassembled WGS sequence"/>
</dbReference>
<dbReference type="AlphaFoldDB" id="A0A2W5K9R4"/>
<name>A0A2W5K9R4_ANCNO</name>
<gene>
    <name evidence="1" type="ORF">DI565_13850</name>
</gene>
<organism evidence="1 2">
    <name type="scientific">Ancylobacter novellus</name>
    <name type="common">Thiobacillus novellus</name>
    <dbReference type="NCBI Taxonomy" id="921"/>
    <lineage>
        <taxon>Bacteria</taxon>
        <taxon>Pseudomonadati</taxon>
        <taxon>Pseudomonadota</taxon>
        <taxon>Alphaproteobacteria</taxon>
        <taxon>Hyphomicrobiales</taxon>
        <taxon>Xanthobacteraceae</taxon>
        <taxon>Ancylobacter</taxon>
    </lineage>
</organism>
<evidence type="ECO:0000313" key="2">
    <source>
        <dbReference type="Proteomes" id="UP000249577"/>
    </source>
</evidence>
<sequence length="120" mass="12375">MTKPITKPKLADAVESAVRALPADAPPSDVARRVVTDPAIAPALKPVSRLASETIQGIVAAGAAQILQMTGLAKTIVILAGAFGQTWNADDVSTVATTVLTIGGLAWAWYGRETTTRPLA</sequence>
<accession>A0A2W5K9R4</accession>
<proteinExistence type="predicted"/>
<comment type="caution">
    <text evidence="1">The sequence shown here is derived from an EMBL/GenBank/DDBJ whole genome shotgun (WGS) entry which is preliminary data.</text>
</comment>
<evidence type="ECO:0008006" key="3">
    <source>
        <dbReference type="Google" id="ProtNLM"/>
    </source>
</evidence>
<evidence type="ECO:0000313" key="1">
    <source>
        <dbReference type="EMBL" id="PZQ13621.1"/>
    </source>
</evidence>
<protein>
    <recommendedName>
        <fullName evidence="3">Holin</fullName>
    </recommendedName>
</protein>
<reference evidence="1 2" key="1">
    <citation type="submission" date="2017-08" db="EMBL/GenBank/DDBJ databases">
        <title>Infants hospitalized years apart are colonized by the same room-sourced microbial strains.</title>
        <authorList>
            <person name="Brooks B."/>
            <person name="Olm M.R."/>
            <person name="Firek B.A."/>
            <person name="Baker R."/>
            <person name="Thomas B.C."/>
            <person name="Morowitz M.J."/>
            <person name="Banfield J.F."/>
        </authorList>
    </citation>
    <scope>NUCLEOTIDE SEQUENCE [LARGE SCALE GENOMIC DNA]</scope>
    <source>
        <strain evidence="1">S2_005_003_R2_43</strain>
    </source>
</reference>
<dbReference type="EMBL" id="QFPN01000007">
    <property type="protein sequence ID" value="PZQ13621.1"/>
    <property type="molecule type" value="Genomic_DNA"/>
</dbReference>